<dbReference type="InterPro" id="IPR029768">
    <property type="entry name" value="Aldolase_I_AS"/>
</dbReference>
<keyword evidence="14" id="KW-1185">Reference proteome</keyword>
<dbReference type="EC" id="4.1.2.13" evidence="6 11"/>
<comment type="subunit">
    <text evidence="5">Homotetramer.</text>
</comment>
<comment type="subcellular location">
    <subcellularLocation>
        <location evidence="2">Cytoplasm</location>
    </subcellularLocation>
</comment>
<dbReference type="Pfam" id="PF00274">
    <property type="entry name" value="Glycolytic"/>
    <property type="match status" value="1"/>
</dbReference>
<protein>
    <recommendedName>
        <fullName evidence="6 11">Fructose-bisphosphate aldolase</fullName>
        <ecNumber evidence="6 11">4.1.2.13</ecNumber>
    </recommendedName>
</protein>
<dbReference type="InterPro" id="IPR013785">
    <property type="entry name" value="Aldolase_TIM"/>
</dbReference>
<feature type="compositionally biased region" description="Low complexity" evidence="12">
    <location>
        <begin position="401"/>
        <end position="414"/>
    </location>
</feature>
<dbReference type="Gene3D" id="3.20.20.70">
    <property type="entry name" value="Aldolase class I"/>
    <property type="match status" value="1"/>
</dbReference>
<dbReference type="SUPFAM" id="SSF51569">
    <property type="entry name" value="Aldolase"/>
    <property type="match status" value="1"/>
</dbReference>
<dbReference type="GO" id="GO:0004332">
    <property type="term" value="F:fructose-bisphosphate aldolase activity"/>
    <property type="evidence" value="ECO:0007669"/>
    <property type="project" value="UniProtKB-EC"/>
</dbReference>
<dbReference type="AlphaFoldDB" id="A0A0E0QWN8"/>
<feature type="region of interest" description="Disordered" evidence="12">
    <location>
        <begin position="448"/>
        <end position="487"/>
    </location>
</feature>
<dbReference type="InterPro" id="IPR000741">
    <property type="entry name" value="FBA_I"/>
</dbReference>
<evidence type="ECO:0000256" key="10">
    <source>
        <dbReference type="ARBA" id="ARBA00023270"/>
    </source>
</evidence>
<keyword evidence="10" id="KW-0704">Schiff base</keyword>
<evidence type="ECO:0000256" key="11">
    <source>
        <dbReference type="RuleBase" id="RU003994"/>
    </source>
</evidence>
<comment type="similarity">
    <text evidence="4 11">Belongs to the class I fructose-bisphosphate aldolase family.</text>
</comment>
<dbReference type="eggNOG" id="KOG1557">
    <property type="taxonomic scope" value="Eukaryota"/>
</dbReference>
<keyword evidence="9 11" id="KW-0456">Lyase</keyword>
<name>A0A0E0QWN8_ORYRU</name>
<evidence type="ECO:0000256" key="6">
    <source>
        <dbReference type="ARBA" id="ARBA00013068"/>
    </source>
</evidence>
<sequence length="542" mass="58052">MNPSPLHTPFLIAISSPLDPISVLNQTHHNISSSTTMSAYCGKYKDELIKNAAYIGTPGKGILAADESTGTIGKRFASINVENVEDNRRAFRELLFCTPGALQYISGVILFDETLYQKTKDGKPFVDVLKEAGALPGIKVDKGTIEVAGTDKETTTQGHDDLGKQCAKYYEAGARFAKWRAVLKIGPNQPSQLAIDLNAQGLACYAIICQENGLVPIVEPEILVDGPHDIDRCAYVSEVVLAACYKALNEHHVLLEGTLLKPNMVTPGSDAKKVAPEVIAEYTVRTLQRTVPPAVPAIVFLSGGQSEEEATLNLNAMNKLSAKKPWSLSFSFGRALQQSTLKAWAGKTENVEKARAAFLVRCKANSEATLGTYKGDAVLGEGAAESLHVKDYNCIGCCRSSSSSHSSTSPADGGTPPPPRRAGATRPPVVSPRSCCCRGAPAASWRHASRTPTCRRRRNAPRTTTRPTAGGSGCGRTPRSWTTPSSRAPCVADQLRLVFDHAAGDYHGVPGVETRVLDFGSTRGFLADVPANSSARRDYCLP</sequence>
<evidence type="ECO:0000256" key="5">
    <source>
        <dbReference type="ARBA" id="ARBA00011881"/>
    </source>
</evidence>
<dbReference type="GO" id="GO:0006096">
    <property type="term" value="P:glycolytic process"/>
    <property type="evidence" value="ECO:0007669"/>
    <property type="project" value="UniProtKB-UniPathway"/>
</dbReference>
<dbReference type="UniPathway" id="UPA00109">
    <property type="reaction ID" value="UER00183"/>
</dbReference>
<keyword evidence="8 11" id="KW-0324">Glycolysis</keyword>
<dbReference type="PROSITE" id="PS00158">
    <property type="entry name" value="ALDOLASE_CLASS_I"/>
    <property type="match status" value="1"/>
</dbReference>
<evidence type="ECO:0000256" key="1">
    <source>
        <dbReference type="ARBA" id="ARBA00000441"/>
    </source>
</evidence>
<feature type="region of interest" description="Disordered" evidence="12">
    <location>
        <begin position="401"/>
        <end position="433"/>
    </location>
</feature>
<dbReference type="GO" id="GO:0005737">
    <property type="term" value="C:cytoplasm"/>
    <property type="evidence" value="ECO:0007669"/>
    <property type="project" value="UniProtKB-SubCell"/>
</dbReference>
<organism evidence="13 14">
    <name type="scientific">Oryza rufipogon</name>
    <name type="common">Brownbeard rice</name>
    <name type="synonym">Asian wild rice</name>
    <dbReference type="NCBI Taxonomy" id="4529"/>
    <lineage>
        <taxon>Eukaryota</taxon>
        <taxon>Viridiplantae</taxon>
        <taxon>Streptophyta</taxon>
        <taxon>Embryophyta</taxon>
        <taxon>Tracheophyta</taxon>
        <taxon>Spermatophyta</taxon>
        <taxon>Magnoliopsida</taxon>
        <taxon>Liliopsida</taxon>
        <taxon>Poales</taxon>
        <taxon>Poaceae</taxon>
        <taxon>BOP clade</taxon>
        <taxon>Oryzoideae</taxon>
        <taxon>Oryzeae</taxon>
        <taxon>Oryzinae</taxon>
        <taxon>Oryza</taxon>
    </lineage>
</organism>
<evidence type="ECO:0000256" key="7">
    <source>
        <dbReference type="ARBA" id="ARBA00022490"/>
    </source>
</evidence>
<dbReference type="FunFam" id="3.20.20.70:FF:000068">
    <property type="entry name" value="Fructose-bisphosphate aldolase"/>
    <property type="match status" value="1"/>
</dbReference>
<reference evidence="14" key="1">
    <citation type="submission" date="2013-06" db="EMBL/GenBank/DDBJ databases">
        <authorList>
            <person name="Zhao Q."/>
        </authorList>
    </citation>
    <scope>NUCLEOTIDE SEQUENCE</scope>
    <source>
        <strain evidence="14">cv. W1943</strain>
    </source>
</reference>
<dbReference type="Gramene" id="ORUFI10G03620.1">
    <property type="protein sequence ID" value="ORUFI10G03620.1"/>
    <property type="gene ID" value="ORUFI10G03620"/>
</dbReference>
<evidence type="ECO:0000313" key="13">
    <source>
        <dbReference type="EnsemblPlants" id="ORUFI10G03620.1"/>
    </source>
</evidence>
<dbReference type="CDD" id="cd00948">
    <property type="entry name" value="FBP_aldolase_I_a"/>
    <property type="match status" value="1"/>
</dbReference>
<dbReference type="HOGENOM" id="CLU_031243_0_2_1"/>
<reference evidence="13" key="2">
    <citation type="submission" date="2015-06" db="UniProtKB">
        <authorList>
            <consortium name="EnsemblPlants"/>
        </authorList>
    </citation>
    <scope>IDENTIFICATION</scope>
</reference>
<comment type="pathway">
    <text evidence="3">Carbohydrate degradation; glycolysis; D-glyceraldehyde 3-phosphate and glycerone phosphate from D-glucose: step 4/4.</text>
</comment>
<evidence type="ECO:0000313" key="14">
    <source>
        <dbReference type="Proteomes" id="UP000008022"/>
    </source>
</evidence>
<dbReference type="PANTHER" id="PTHR11627">
    <property type="entry name" value="FRUCTOSE-BISPHOSPHATE ALDOLASE"/>
    <property type="match status" value="1"/>
</dbReference>
<dbReference type="STRING" id="4529.A0A0E0QWN8"/>
<dbReference type="NCBIfam" id="NF033379">
    <property type="entry name" value="FrucBisAld_I"/>
    <property type="match status" value="1"/>
</dbReference>
<comment type="catalytic activity">
    <reaction evidence="1 11">
        <text>beta-D-fructose 1,6-bisphosphate = D-glyceraldehyde 3-phosphate + dihydroxyacetone phosphate</text>
        <dbReference type="Rhea" id="RHEA:14729"/>
        <dbReference type="ChEBI" id="CHEBI:32966"/>
        <dbReference type="ChEBI" id="CHEBI:57642"/>
        <dbReference type="ChEBI" id="CHEBI:59776"/>
        <dbReference type="EC" id="4.1.2.13"/>
    </reaction>
</comment>
<dbReference type="OMA" id="CKGQYVT"/>
<feature type="compositionally biased region" description="Basic residues" evidence="12">
    <location>
        <begin position="448"/>
        <end position="460"/>
    </location>
</feature>
<evidence type="ECO:0000256" key="4">
    <source>
        <dbReference type="ARBA" id="ARBA00010387"/>
    </source>
</evidence>
<proteinExistence type="inferred from homology"/>
<evidence type="ECO:0000256" key="9">
    <source>
        <dbReference type="ARBA" id="ARBA00023239"/>
    </source>
</evidence>
<evidence type="ECO:0000256" key="3">
    <source>
        <dbReference type="ARBA" id="ARBA00004714"/>
    </source>
</evidence>
<evidence type="ECO:0000256" key="2">
    <source>
        <dbReference type="ARBA" id="ARBA00004496"/>
    </source>
</evidence>
<evidence type="ECO:0000256" key="12">
    <source>
        <dbReference type="SAM" id="MobiDB-lite"/>
    </source>
</evidence>
<evidence type="ECO:0000256" key="8">
    <source>
        <dbReference type="ARBA" id="ARBA00023152"/>
    </source>
</evidence>
<dbReference type="EnsemblPlants" id="ORUFI10G03620.1">
    <property type="protein sequence ID" value="ORUFI10G03620.1"/>
    <property type="gene ID" value="ORUFI10G03620"/>
</dbReference>
<keyword evidence="7" id="KW-0963">Cytoplasm</keyword>
<accession>A0A0E0QWN8</accession>
<dbReference type="Proteomes" id="UP000008022">
    <property type="component" value="Unassembled WGS sequence"/>
</dbReference>